<evidence type="ECO:0000313" key="3">
    <source>
        <dbReference type="Proteomes" id="UP000059680"/>
    </source>
</evidence>
<reference evidence="3" key="1">
    <citation type="journal article" date="2005" name="Nature">
        <title>The map-based sequence of the rice genome.</title>
        <authorList>
            <consortium name="International rice genome sequencing project (IRGSP)"/>
            <person name="Matsumoto T."/>
            <person name="Wu J."/>
            <person name="Kanamori H."/>
            <person name="Katayose Y."/>
            <person name="Fujisawa M."/>
            <person name="Namiki N."/>
            <person name="Mizuno H."/>
            <person name="Yamamoto K."/>
            <person name="Antonio B.A."/>
            <person name="Baba T."/>
            <person name="Sakata K."/>
            <person name="Nagamura Y."/>
            <person name="Aoki H."/>
            <person name="Arikawa K."/>
            <person name="Arita K."/>
            <person name="Bito T."/>
            <person name="Chiden Y."/>
            <person name="Fujitsuka N."/>
            <person name="Fukunaka R."/>
            <person name="Hamada M."/>
            <person name="Harada C."/>
            <person name="Hayashi A."/>
            <person name="Hijishita S."/>
            <person name="Honda M."/>
            <person name="Hosokawa S."/>
            <person name="Ichikawa Y."/>
            <person name="Idonuma A."/>
            <person name="Iijima M."/>
            <person name="Ikeda M."/>
            <person name="Ikeno M."/>
            <person name="Ito K."/>
            <person name="Ito S."/>
            <person name="Ito T."/>
            <person name="Ito Y."/>
            <person name="Ito Y."/>
            <person name="Iwabuchi A."/>
            <person name="Kamiya K."/>
            <person name="Karasawa W."/>
            <person name="Kurita K."/>
            <person name="Katagiri S."/>
            <person name="Kikuta A."/>
            <person name="Kobayashi H."/>
            <person name="Kobayashi N."/>
            <person name="Machita K."/>
            <person name="Maehara T."/>
            <person name="Masukawa M."/>
            <person name="Mizubayashi T."/>
            <person name="Mukai Y."/>
            <person name="Nagasaki H."/>
            <person name="Nagata Y."/>
            <person name="Naito S."/>
            <person name="Nakashima M."/>
            <person name="Nakama Y."/>
            <person name="Nakamichi Y."/>
            <person name="Nakamura M."/>
            <person name="Meguro A."/>
            <person name="Negishi M."/>
            <person name="Ohta I."/>
            <person name="Ohta T."/>
            <person name="Okamoto M."/>
            <person name="Ono N."/>
            <person name="Saji S."/>
            <person name="Sakaguchi M."/>
            <person name="Sakai K."/>
            <person name="Shibata M."/>
            <person name="Shimokawa T."/>
            <person name="Song J."/>
            <person name="Takazaki Y."/>
            <person name="Terasawa K."/>
            <person name="Tsugane M."/>
            <person name="Tsuji K."/>
            <person name="Ueda S."/>
            <person name="Waki K."/>
            <person name="Yamagata H."/>
            <person name="Yamamoto M."/>
            <person name="Yamamoto S."/>
            <person name="Yamane H."/>
            <person name="Yoshiki S."/>
            <person name="Yoshihara R."/>
            <person name="Yukawa K."/>
            <person name="Zhong H."/>
            <person name="Yano M."/>
            <person name="Yuan Q."/>
            <person name="Ouyang S."/>
            <person name="Liu J."/>
            <person name="Jones K.M."/>
            <person name="Gansberger K."/>
            <person name="Moffat K."/>
            <person name="Hill J."/>
            <person name="Bera J."/>
            <person name="Fadrosh D."/>
            <person name="Jin S."/>
            <person name="Johri S."/>
            <person name="Kim M."/>
            <person name="Overton L."/>
            <person name="Reardon M."/>
            <person name="Tsitrin T."/>
            <person name="Vuong H."/>
            <person name="Weaver B."/>
            <person name="Ciecko A."/>
            <person name="Tallon L."/>
            <person name="Jackson J."/>
            <person name="Pai G."/>
            <person name="Aken S.V."/>
            <person name="Utterback T."/>
            <person name="Reidmuller S."/>
            <person name="Feldblyum T."/>
            <person name="Hsiao J."/>
            <person name="Zismann V."/>
            <person name="Iobst S."/>
            <person name="de Vazeille A.R."/>
            <person name="Buell C.R."/>
            <person name="Ying K."/>
            <person name="Li Y."/>
            <person name="Lu T."/>
            <person name="Huang Y."/>
            <person name="Zhao Q."/>
            <person name="Feng Q."/>
            <person name="Zhang L."/>
            <person name="Zhu J."/>
            <person name="Weng Q."/>
            <person name="Mu J."/>
            <person name="Lu Y."/>
            <person name="Fan D."/>
            <person name="Liu Y."/>
            <person name="Guan J."/>
            <person name="Zhang Y."/>
            <person name="Yu S."/>
            <person name="Liu X."/>
            <person name="Zhang Y."/>
            <person name="Hong G."/>
            <person name="Han B."/>
            <person name="Choisne N."/>
            <person name="Demange N."/>
            <person name="Orjeda G."/>
            <person name="Samain S."/>
            <person name="Cattolico L."/>
            <person name="Pelletier E."/>
            <person name="Couloux A."/>
            <person name="Segurens B."/>
            <person name="Wincker P."/>
            <person name="D'Hont A."/>
            <person name="Scarpelli C."/>
            <person name="Weissenbach J."/>
            <person name="Salanoubat M."/>
            <person name="Quetier F."/>
            <person name="Yu Y."/>
            <person name="Kim H.R."/>
            <person name="Rambo T."/>
            <person name="Currie J."/>
            <person name="Collura K."/>
            <person name="Luo M."/>
            <person name="Yang T."/>
            <person name="Ammiraju J.S.S."/>
            <person name="Engler F."/>
            <person name="Soderlund C."/>
            <person name="Wing R.A."/>
            <person name="Palmer L.E."/>
            <person name="de la Bastide M."/>
            <person name="Spiegel L."/>
            <person name="Nascimento L."/>
            <person name="Zutavern T."/>
            <person name="O'Shaughnessy A."/>
            <person name="Dike S."/>
            <person name="Dedhia N."/>
            <person name="Preston R."/>
            <person name="Balija V."/>
            <person name="McCombie W.R."/>
            <person name="Chow T."/>
            <person name="Chen H."/>
            <person name="Chung M."/>
            <person name="Chen C."/>
            <person name="Shaw J."/>
            <person name="Wu H."/>
            <person name="Hsiao K."/>
            <person name="Chao Y."/>
            <person name="Chu M."/>
            <person name="Cheng C."/>
            <person name="Hour A."/>
            <person name="Lee P."/>
            <person name="Lin S."/>
            <person name="Lin Y."/>
            <person name="Liou J."/>
            <person name="Liu S."/>
            <person name="Hsing Y."/>
            <person name="Raghuvanshi S."/>
            <person name="Mohanty A."/>
            <person name="Bharti A.K."/>
            <person name="Gaur A."/>
            <person name="Gupta V."/>
            <person name="Kumar D."/>
            <person name="Ravi V."/>
            <person name="Vij S."/>
            <person name="Kapur A."/>
            <person name="Khurana P."/>
            <person name="Khurana P."/>
            <person name="Khurana J.P."/>
            <person name="Tyagi A.K."/>
            <person name="Gaikwad K."/>
            <person name="Singh A."/>
            <person name="Dalal V."/>
            <person name="Srivastava S."/>
            <person name="Dixit A."/>
            <person name="Pal A.K."/>
            <person name="Ghazi I.A."/>
            <person name="Yadav M."/>
            <person name="Pandit A."/>
            <person name="Bhargava A."/>
            <person name="Sureshbabu K."/>
            <person name="Batra K."/>
            <person name="Sharma T.R."/>
            <person name="Mohapatra T."/>
            <person name="Singh N.K."/>
            <person name="Messing J."/>
            <person name="Nelson A.B."/>
            <person name="Fuks G."/>
            <person name="Kavchok S."/>
            <person name="Keizer G."/>
            <person name="Linton E."/>
            <person name="Llaca V."/>
            <person name="Song R."/>
            <person name="Tanyolac B."/>
            <person name="Young S."/>
            <person name="Ho-Il K."/>
            <person name="Hahn J.H."/>
            <person name="Sangsakoo G."/>
            <person name="Vanavichit A."/>
            <person name="de Mattos Luiz.A.T."/>
            <person name="Zimmer P.D."/>
            <person name="Malone G."/>
            <person name="Dellagostin O."/>
            <person name="de Oliveira A.C."/>
            <person name="Bevan M."/>
            <person name="Bancroft I."/>
            <person name="Minx P."/>
            <person name="Cordum H."/>
            <person name="Wilson R."/>
            <person name="Cheng Z."/>
            <person name="Jin W."/>
            <person name="Jiang J."/>
            <person name="Leong S.A."/>
            <person name="Iwama H."/>
            <person name="Gojobori T."/>
            <person name="Itoh T."/>
            <person name="Niimura Y."/>
            <person name="Fujii Y."/>
            <person name="Habara T."/>
            <person name="Sakai H."/>
            <person name="Sato Y."/>
            <person name="Wilson G."/>
            <person name="Kumar K."/>
            <person name="McCouch S."/>
            <person name="Juretic N."/>
            <person name="Hoen D."/>
            <person name="Wright S."/>
            <person name="Bruskiewich R."/>
            <person name="Bureau T."/>
            <person name="Miyao A."/>
            <person name="Hirochika H."/>
            <person name="Nishikawa T."/>
            <person name="Kadowaki K."/>
            <person name="Sugiura M."/>
            <person name="Burr B."/>
            <person name="Sasaki T."/>
        </authorList>
    </citation>
    <scope>NUCLEOTIDE SEQUENCE [LARGE SCALE GENOMIC DNA]</scope>
    <source>
        <strain evidence="3">cv. Nipponbare</strain>
    </source>
</reference>
<evidence type="ECO:0000313" key="2">
    <source>
        <dbReference type="EMBL" id="BAS92540.1"/>
    </source>
</evidence>
<dbReference type="PaxDb" id="39947-A0A0P0WIL5"/>
<reference evidence="2 3" key="2">
    <citation type="journal article" date="2013" name="Plant Cell Physiol.">
        <title>Rice Annotation Project Database (RAP-DB): an integrative and interactive database for rice genomics.</title>
        <authorList>
            <person name="Sakai H."/>
            <person name="Lee S.S."/>
            <person name="Tanaka T."/>
            <person name="Numa H."/>
            <person name="Kim J."/>
            <person name="Kawahara Y."/>
            <person name="Wakimoto H."/>
            <person name="Yang C.C."/>
            <person name="Iwamoto M."/>
            <person name="Abe T."/>
            <person name="Yamada Y."/>
            <person name="Muto A."/>
            <person name="Inokuchi H."/>
            <person name="Ikemura T."/>
            <person name="Matsumoto T."/>
            <person name="Sasaki T."/>
            <person name="Itoh T."/>
        </authorList>
    </citation>
    <scope>NUCLEOTIDE SEQUENCE [LARGE SCALE GENOMIC DNA]</scope>
    <source>
        <strain evidence="3">cv. Nipponbare</strain>
    </source>
</reference>
<sequence length="110" mass="12079">MVPTPLRSSMPSTCSLRTVEVLYDMAIPVKLSDRDVEASGHEGRCRRSSRPSLLRSSSGHLRPCCPLLARRLLRPPPAPLCRRCSAPPPATFADAAPSVASRPLCFEKRR</sequence>
<reference evidence="2 3" key="3">
    <citation type="journal article" date="2013" name="Rice">
        <title>Improvement of the Oryza sativa Nipponbare reference genome using next generation sequence and optical map data.</title>
        <authorList>
            <person name="Kawahara Y."/>
            <person name="de la Bastide M."/>
            <person name="Hamilton J.P."/>
            <person name="Kanamori H."/>
            <person name="McCombie W.R."/>
            <person name="Ouyang S."/>
            <person name="Schwartz D.C."/>
            <person name="Tanaka T."/>
            <person name="Wu J."/>
            <person name="Zhou S."/>
            <person name="Childs K.L."/>
            <person name="Davidson R.M."/>
            <person name="Lin H."/>
            <person name="Quesada-Ocampo L."/>
            <person name="Vaillancourt B."/>
            <person name="Sakai H."/>
            <person name="Lee S.S."/>
            <person name="Kim J."/>
            <person name="Numa H."/>
            <person name="Itoh T."/>
            <person name="Buell C.R."/>
            <person name="Matsumoto T."/>
        </authorList>
    </citation>
    <scope>NUCLEOTIDE SEQUENCE [LARGE SCALE GENOMIC DNA]</scope>
    <source>
        <strain evidence="3">cv. Nipponbare</strain>
    </source>
</reference>
<protein>
    <submittedName>
        <fullName evidence="2">Os05g0178850 protein</fullName>
    </submittedName>
</protein>
<feature type="compositionally biased region" description="Low complexity" evidence="1">
    <location>
        <begin position="50"/>
        <end position="59"/>
    </location>
</feature>
<gene>
    <name evidence="2" type="ordered locus">Os05g0178850</name>
    <name evidence="2" type="ORF">OSNPB_050178850</name>
</gene>
<feature type="compositionally biased region" description="Basic and acidic residues" evidence="1">
    <location>
        <begin position="36"/>
        <end position="45"/>
    </location>
</feature>
<dbReference type="InParanoid" id="A0A0P0WIL5"/>
<dbReference type="EMBL" id="AP014961">
    <property type="protein sequence ID" value="BAS92540.1"/>
    <property type="molecule type" value="Genomic_DNA"/>
</dbReference>
<dbReference type="Proteomes" id="UP000059680">
    <property type="component" value="Chromosome 5"/>
</dbReference>
<feature type="region of interest" description="Disordered" evidence="1">
    <location>
        <begin position="36"/>
        <end position="59"/>
    </location>
</feature>
<dbReference type="AlphaFoldDB" id="A0A0P0WIL5"/>
<evidence type="ECO:0000256" key="1">
    <source>
        <dbReference type="SAM" id="MobiDB-lite"/>
    </source>
</evidence>
<accession>A0A0P0WIL5</accession>
<keyword evidence="3" id="KW-1185">Reference proteome</keyword>
<organism evidence="2 3">
    <name type="scientific">Oryza sativa subsp. japonica</name>
    <name type="common">Rice</name>
    <dbReference type="NCBI Taxonomy" id="39947"/>
    <lineage>
        <taxon>Eukaryota</taxon>
        <taxon>Viridiplantae</taxon>
        <taxon>Streptophyta</taxon>
        <taxon>Embryophyta</taxon>
        <taxon>Tracheophyta</taxon>
        <taxon>Spermatophyta</taxon>
        <taxon>Magnoliopsida</taxon>
        <taxon>Liliopsida</taxon>
        <taxon>Poales</taxon>
        <taxon>Poaceae</taxon>
        <taxon>BOP clade</taxon>
        <taxon>Oryzoideae</taxon>
        <taxon>Oryzeae</taxon>
        <taxon>Oryzinae</taxon>
        <taxon>Oryza</taxon>
        <taxon>Oryza sativa</taxon>
    </lineage>
</organism>
<name>A0A0P0WIL5_ORYSJ</name>
<proteinExistence type="predicted"/>